<dbReference type="EMBL" id="LCKT01000047">
    <property type="protein sequence ID" value="KKU02972.1"/>
    <property type="molecule type" value="Genomic_DNA"/>
</dbReference>
<dbReference type="AlphaFoldDB" id="A0A0G1M4E2"/>
<protein>
    <submittedName>
        <fullName evidence="1">Uncharacterized protein</fullName>
    </submittedName>
</protein>
<accession>A0A0G1M4E2</accession>
<evidence type="ECO:0000313" key="2">
    <source>
        <dbReference type="Proteomes" id="UP000034696"/>
    </source>
</evidence>
<sequence>MKIDEHLLKFPKYLPNDLEGLMFYYPEKFPLIVSDFEEVAPKIAGDPEAFRQYSDHVRDELWAAYEKIKKDYEKGDQTNLEFLVGVDERFSKIYCYRFWIINYLFPDGPIHDFLVDNLKNLIRKFIDVTEDIEDFEQRVVRIQRDLLQSDYADLYLQQALDGVKAVELLKANKKIAEKLPTVTQLIDEHSHSNTEKINSVWQEVYKIIKSDEDTVALREAMAVPLSQVEMRSSILPLYNMLTHAIEFREENEQLTKRHGGMLGTIDKYKDLARKELTAEEYELFEFCYEQARNFSMYKDVMGAIDEVLLPLWFGLHRQIKKLLIDNGVKIRERPTGPTAVSAHFVWYLPDELKAKVMTPDLVPFSLETI</sequence>
<comment type="caution">
    <text evidence="1">The sequence shown here is derived from an EMBL/GenBank/DDBJ whole genome shotgun (WGS) entry which is preliminary data.</text>
</comment>
<evidence type="ECO:0000313" key="1">
    <source>
        <dbReference type="EMBL" id="KKU02972.1"/>
    </source>
</evidence>
<reference evidence="1 2" key="1">
    <citation type="journal article" date="2015" name="Nature">
        <title>rRNA introns, odd ribosomes, and small enigmatic genomes across a large radiation of phyla.</title>
        <authorList>
            <person name="Brown C.T."/>
            <person name="Hug L.A."/>
            <person name="Thomas B.C."/>
            <person name="Sharon I."/>
            <person name="Castelle C.J."/>
            <person name="Singh A."/>
            <person name="Wilkins M.J."/>
            <person name="Williams K.H."/>
            <person name="Banfield J.F."/>
        </authorList>
    </citation>
    <scope>NUCLEOTIDE SEQUENCE [LARGE SCALE GENOMIC DNA]</scope>
</reference>
<gene>
    <name evidence="1" type="ORF">UX06_C0047G0004</name>
</gene>
<proteinExistence type="predicted"/>
<dbReference type="Proteomes" id="UP000034696">
    <property type="component" value="Unassembled WGS sequence"/>
</dbReference>
<organism evidence="1 2">
    <name type="scientific">Candidatus Giovannonibacteria bacterium GW2011_GWA2_45_21</name>
    <dbReference type="NCBI Taxonomy" id="1618649"/>
    <lineage>
        <taxon>Bacteria</taxon>
        <taxon>Candidatus Giovannoniibacteriota</taxon>
    </lineage>
</organism>
<name>A0A0G1M4E2_9BACT</name>